<evidence type="ECO:0000256" key="1">
    <source>
        <dbReference type="SAM" id="Phobius"/>
    </source>
</evidence>
<reference evidence="3 4" key="1">
    <citation type="submission" date="2023-05" db="EMBL/GenBank/DDBJ databases">
        <authorList>
            <person name="Guo Y."/>
        </authorList>
    </citation>
    <scope>NUCLEOTIDE SEQUENCE [LARGE SCALE GENOMIC DNA]</scope>
    <source>
        <strain evidence="3 4">GR2756</strain>
    </source>
</reference>
<sequence>MAATIDSAYPRTLHPVHAALLAFSVPLFLGAALSDFAYLSSYQVQWTNFASWLMAGGLVFCGFALLWAIVDLLRADRRGKRALLLVLLLLATWVLGFINALIHSRDAWGSMPAGLILSAIVAGLILLATWIGFATFRADRTR</sequence>
<comment type="caution">
    <text evidence="3">The sequence shown here is derived from an EMBL/GenBank/DDBJ whole genome shotgun (WGS) entry which is preliminary data.</text>
</comment>
<dbReference type="Proteomes" id="UP001259572">
    <property type="component" value="Unassembled WGS sequence"/>
</dbReference>
<evidence type="ECO:0000259" key="2">
    <source>
        <dbReference type="Pfam" id="PF09990"/>
    </source>
</evidence>
<protein>
    <submittedName>
        <fullName evidence="3">DUF2231 domain-containing protein</fullName>
    </submittedName>
</protein>
<keyword evidence="1" id="KW-0472">Membrane</keyword>
<proteinExistence type="predicted"/>
<gene>
    <name evidence="3" type="ORF">RQX22_08170</name>
</gene>
<keyword evidence="1" id="KW-1133">Transmembrane helix</keyword>
<keyword evidence="1" id="KW-0812">Transmembrane</keyword>
<accession>A0ABU3Q6J3</accession>
<feature type="transmembrane region" description="Helical" evidence="1">
    <location>
        <begin position="114"/>
        <end position="136"/>
    </location>
</feature>
<dbReference type="PIRSF" id="PIRSF029509">
    <property type="entry name" value="UCP029509"/>
    <property type="match status" value="1"/>
</dbReference>
<name>A0ABU3Q6J3_9SPHN</name>
<feature type="transmembrane region" description="Helical" evidence="1">
    <location>
        <begin position="50"/>
        <end position="70"/>
    </location>
</feature>
<dbReference type="Pfam" id="PF09990">
    <property type="entry name" value="DUF2231"/>
    <property type="match status" value="1"/>
</dbReference>
<dbReference type="EMBL" id="JAVUPU010000003">
    <property type="protein sequence ID" value="MDT9598922.1"/>
    <property type="molecule type" value="Genomic_DNA"/>
</dbReference>
<evidence type="ECO:0000313" key="4">
    <source>
        <dbReference type="Proteomes" id="UP001259572"/>
    </source>
</evidence>
<feature type="domain" description="DUF2231" evidence="2">
    <location>
        <begin position="14"/>
        <end position="132"/>
    </location>
</feature>
<organism evidence="3 4">
    <name type="scientific">Sphingosinicella rhizophila</name>
    <dbReference type="NCBI Taxonomy" id="3050082"/>
    <lineage>
        <taxon>Bacteria</taxon>
        <taxon>Pseudomonadati</taxon>
        <taxon>Pseudomonadota</taxon>
        <taxon>Alphaproteobacteria</taxon>
        <taxon>Sphingomonadales</taxon>
        <taxon>Sphingosinicellaceae</taxon>
        <taxon>Sphingosinicella</taxon>
    </lineage>
</organism>
<dbReference type="InterPro" id="IPR016923">
    <property type="entry name" value="UCP029509"/>
</dbReference>
<feature type="transmembrane region" description="Helical" evidence="1">
    <location>
        <begin position="82"/>
        <end position="102"/>
    </location>
</feature>
<dbReference type="InterPro" id="IPR019251">
    <property type="entry name" value="DUF2231_TM"/>
</dbReference>
<keyword evidence="4" id="KW-1185">Reference proteome</keyword>
<dbReference type="RefSeq" id="WP_315725388.1">
    <property type="nucleotide sequence ID" value="NZ_JAVUPU010000003.1"/>
</dbReference>
<evidence type="ECO:0000313" key="3">
    <source>
        <dbReference type="EMBL" id="MDT9598922.1"/>
    </source>
</evidence>